<evidence type="ECO:0000256" key="1">
    <source>
        <dbReference type="PROSITE-ProRule" id="PRU00047"/>
    </source>
</evidence>
<dbReference type="EMBL" id="CAMXCT010000302">
    <property type="protein sequence ID" value="CAI3976857.1"/>
    <property type="molecule type" value="Genomic_DNA"/>
</dbReference>
<feature type="compositionally biased region" description="Pro residues" evidence="2">
    <location>
        <begin position="1023"/>
        <end position="1032"/>
    </location>
</feature>
<dbReference type="InterPro" id="IPR036875">
    <property type="entry name" value="Znf_CCHC_sf"/>
</dbReference>
<feature type="region of interest" description="Disordered" evidence="2">
    <location>
        <begin position="990"/>
        <end position="1137"/>
    </location>
</feature>
<reference evidence="5 6" key="2">
    <citation type="submission" date="2024-05" db="EMBL/GenBank/DDBJ databases">
        <authorList>
            <person name="Chen Y."/>
            <person name="Shah S."/>
            <person name="Dougan E. K."/>
            <person name="Thang M."/>
            <person name="Chan C."/>
        </authorList>
    </citation>
    <scope>NUCLEOTIDE SEQUENCE [LARGE SCALE GENOMIC DNA]</scope>
</reference>
<dbReference type="Gene3D" id="4.10.60.10">
    <property type="entry name" value="Zinc finger, CCHC-type"/>
    <property type="match status" value="1"/>
</dbReference>
<feature type="region of interest" description="Disordered" evidence="2">
    <location>
        <begin position="929"/>
        <end position="954"/>
    </location>
</feature>
<sequence length="1466" mass="163303">PAQGEVRERSGRKGGKSTCHLELCLHWGKIVRQLLLFQGRFPGSTTVWIALVALAGGSLTLMQGYAAFNDELFDVMREAQEASSDDSNGEDSQASYGEDVYEDDHGPGQRGEEECLTHDGSVDPDEAPGVVPPRPLPGANDGEDYEIDESYYPEYAAIPEEYEAHEYDDAPAAEEDVEYEYDEEAATETGADSAAASSPQSSADVLLEVANALTVTSQRLAEITKARGYYNVKGGSGKSKGKSKSIKGKGKPKGKPSSKGNGKGGAAPASSAGKGRGAPGVTPSKTNLDLQKQRLADATCLGCGSPGHWLKDCPKQSRFSAQVASVGVVLDADGNAVSSSWMTSCDESDKKELVRYQLPALTEDLNEFDFDMKRFPDAWSPSAAVLDEATLRPSLAPSRPPPHARQSQRSPDVGTMAQSAEPSHGDRLNDRARPSMDQIYNTPVSEMTDEQVALLHQRWEELMERDRLAHDYDWENREADPMDWLQEDQYVPGWPNPAEQQLEEDKGSFVMRAGLQKRLLGNVKQVLNTWSFENKAYDRGVQQVRAMRKFQHDVVEIFGGFANITAEALEQGLRALQPVDSIYGVSLVKASDYKKLCDLLRDRRPFLVVWEIRCDPWSNINHLNFSAEELEALRAEHYESLKGMCDTIIKLHEELGMHFLLENPWGTPFWNHPQIERLMNLPHVTLRKGSMCRFGLRGKEGHLIRKHTGWLSDLSELLDELALECPGHGHQHEQCLGGNSKRAQVYTRQLARAVVKGLKRALARSGDERFIFPDAVRFSWTCGLSCTSPHHLADEAWTSHWSPAFYQAFYLDVDRTEESWRPILQEVENRLEGKVANSAIVKPGTAFYAQIQDLVPWSIHQVQICRTPKVRRTPHQLMLQKPVTHRAAVLRFDNGRLQVETEEAQHFSTTRFEAPVRFAVFIYGEAPQTSLNPEENAQNEGPEAARSSDSAAPKTLEPEEVLILDEHGQPVHDEASEAVVLPVPVPVQELEPSGAAEDEVKEKSSEQPGEVRNPATPGLVFLPPTPVPPPLSGSPALPAIPEESISDEPNAPTGSETTTSQLKLEDQPPAIEDKPASAASSATSRKREAAKPPSAVPSRASSRRLSFEEKGTKREAEQTTEQLRDTQGTEAVEPTPGASEGVSLFLVYCKQCGTRGEFTTKQCPRCDACDFVQDPLLVENWFDEVEEHEAMNHLQAHVYDPFYKRWTDAAGHFELPESDKLEDGHFAYLLNARDDHADRHALWSAAFKHDGEEDWTWSHLFETLDIDPETLSADMQDDPACKKIFFKHQGRGPRKIRALRSQPEARFLRRHGRHCSSIVGWDGTPPELQPAFENNSFLTAYNVLCNDIASENYAVFGPDAEILQKDAEYMSCHGWEKVQRDQDPTGPSVFNTHTDQIVGPDDSSDEEVAEQETSGRATRQALKREVPWQSISETDWPKFVSALRDEWQEWETWSSCQPVELREGEV</sequence>
<dbReference type="EMBL" id="CAMXCT030000302">
    <property type="protein sequence ID" value="CAL4764169.1"/>
    <property type="molecule type" value="Genomic_DNA"/>
</dbReference>
<keyword evidence="6" id="KW-1185">Reference proteome</keyword>
<dbReference type="SMART" id="SM00343">
    <property type="entry name" value="ZnF_C2HC"/>
    <property type="match status" value="1"/>
</dbReference>
<feature type="compositionally biased region" description="Polar residues" evidence="2">
    <location>
        <begin position="1052"/>
        <end position="1062"/>
    </location>
</feature>
<keyword evidence="1" id="KW-0862">Zinc</keyword>
<feature type="compositionally biased region" description="Polar residues" evidence="2">
    <location>
        <begin position="405"/>
        <end position="421"/>
    </location>
</feature>
<feature type="compositionally biased region" description="Basic and acidic residues" evidence="2">
    <location>
        <begin position="103"/>
        <end position="121"/>
    </location>
</feature>
<organism evidence="4">
    <name type="scientific">Cladocopium goreaui</name>
    <dbReference type="NCBI Taxonomy" id="2562237"/>
    <lineage>
        <taxon>Eukaryota</taxon>
        <taxon>Sar</taxon>
        <taxon>Alveolata</taxon>
        <taxon>Dinophyceae</taxon>
        <taxon>Suessiales</taxon>
        <taxon>Symbiodiniaceae</taxon>
        <taxon>Cladocopium</taxon>
    </lineage>
</organism>
<feature type="region of interest" description="Disordered" evidence="2">
    <location>
        <begin position="177"/>
        <end position="198"/>
    </location>
</feature>
<evidence type="ECO:0000259" key="3">
    <source>
        <dbReference type="PROSITE" id="PS50158"/>
    </source>
</evidence>
<feature type="non-terminal residue" evidence="4">
    <location>
        <position position="1466"/>
    </location>
</feature>
<feature type="compositionally biased region" description="Basic and acidic residues" evidence="2">
    <location>
        <begin position="1063"/>
        <end position="1075"/>
    </location>
</feature>
<dbReference type="Proteomes" id="UP001152797">
    <property type="component" value="Unassembled WGS sequence"/>
</dbReference>
<feature type="compositionally biased region" description="Polar residues" evidence="2">
    <location>
        <begin position="1119"/>
        <end position="1129"/>
    </location>
</feature>
<feature type="domain" description="CCHC-type" evidence="3">
    <location>
        <begin position="300"/>
        <end position="315"/>
    </location>
</feature>
<keyword evidence="1" id="KW-0863">Zinc-finger</keyword>
<gene>
    <name evidence="4" type="ORF">C1SCF055_LOCUS5045</name>
</gene>
<protein>
    <recommendedName>
        <fullName evidence="3">CCHC-type domain-containing protein</fullName>
    </recommendedName>
</protein>
<keyword evidence="1" id="KW-0479">Metal-binding</keyword>
<feature type="compositionally biased region" description="Low complexity" evidence="2">
    <location>
        <begin position="257"/>
        <end position="273"/>
    </location>
</feature>
<proteinExistence type="predicted"/>
<feature type="compositionally biased region" description="Basic residues" evidence="2">
    <location>
        <begin position="239"/>
        <end position="256"/>
    </location>
</feature>
<dbReference type="InterPro" id="IPR001878">
    <property type="entry name" value="Znf_CCHC"/>
</dbReference>
<comment type="caution">
    <text evidence="4">The sequence shown here is derived from an EMBL/GenBank/DDBJ whole genome shotgun (WGS) entry which is preliminary data.</text>
</comment>
<feature type="compositionally biased region" description="Basic and acidic residues" evidence="2">
    <location>
        <begin position="423"/>
        <end position="434"/>
    </location>
</feature>
<dbReference type="GO" id="GO:0003676">
    <property type="term" value="F:nucleic acid binding"/>
    <property type="evidence" value="ECO:0007669"/>
    <property type="project" value="InterPro"/>
</dbReference>
<feature type="region of interest" description="Disordered" evidence="2">
    <location>
        <begin position="392"/>
        <end position="434"/>
    </location>
</feature>
<feature type="non-terminal residue" evidence="4">
    <location>
        <position position="1"/>
    </location>
</feature>
<dbReference type="EMBL" id="CAMXCT020000302">
    <property type="protein sequence ID" value="CAL1130232.1"/>
    <property type="molecule type" value="Genomic_DNA"/>
</dbReference>
<evidence type="ECO:0000313" key="5">
    <source>
        <dbReference type="EMBL" id="CAL4764169.1"/>
    </source>
</evidence>
<dbReference type="SUPFAM" id="SSF57756">
    <property type="entry name" value="Retrovirus zinc finger-like domains"/>
    <property type="match status" value="1"/>
</dbReference>
<reference evidence="4" key="1">
    <citation type="submission" date="2022-10" db="EMBL/GenBank/DDBJ databases">
        <authorList>
            <person name="Chen Y."/>
            <person name="Dougan E. K."/>
            <person name="Chan C."/>
            <person name="Rhodes N."/>
            <person name="Thang M."/>
        </authorList>
    </citation>
    <scope>NUCLEOTIDE SEQUENCE</scope>
</reference>
<feature type="compositionally biased region" description="Low complexity" evidence="2">
    <location>
        <begin position="187"/>
        <end position="198"/>
    </location>
</feature>
<feature type="compositionally biased region" description="Polar residues" evidence="2">
    <location>
        <begin position="929"/>
        <end position="939"/>
    </location>
</feature>
<feature type="compositionally biased region" description="Low complexity" evidence="2">
    <location>
        <begin position="1091"/>
        <end position="1104"/>
    </location>
</feature>
<evidence type="ECO:0000313" key="6">
    <source>
        <dbReference type="Proteomes" id="UP001152797"/>
    </source>
</evidence>
<evidence type="ECO:0000313" key="4">
    <source>
        <dbReference type="EMBL" id="CAI3976857.1"/>
    </source>
</evidence>
<feature type="region of interest" description="Disordered" evidence="2">
    <location>
        <begin position="79"/>
        <end position="145"/>
    </location>
</feature>
<feature type="compositionally biased region" description="Acidic residues" evidence="2">
    <location>
        <begin position="177"/>
        <end position="186"/>
    </location>
</feature>
<accession>A0A9P1BP46</accession>
<name>A0A9P1BP46_9DINO</name>
<feature type="region of interest" description="Disordered" evidence="2">
    <location>
        <begin position="232"/>
        <end position="286"/>
    </location>
</feature>
<feature type="region of interest" description="Disordered" evidence="2">
    <location>
        <begin position="1378"/>
        <end position="1427"/>
    </location>
</feature>
<dbReference type="PROSITE" id="PS50158">
    <property type="entry name" value="ZF_CCHC"/>
    <property type="match status" value="1"/>
</dbReference>
<dbReference type="GO" id="GO:0008270">
    <property type="term" value="F:zinc ion binding"/>
    <property type="evidence" value="ECO:0007669"/>
    <property type="project" value="UniProtKB-KW"/>
</dbReference>
<evidence type="ECO:0000256" key="2">
    <source>
        <dbReference type="SAM" id="MobiDB-lite"/>
    </source>
</evidence>
<feature type="compositionally biased region" description="Basic and acidic residues" evidence="2">
    <location>
        <begin position="1105"/>
        <end position="1117"/>
    </location>
</feature>